<name>A0A6H1ZV62_9ZZZZ</name>
<dbReference type="EMBL" id="MT144265">
    <property type="protein sequence ID" value="QJA51464.1"/>
    <property type="molecule type" value="Genomic_DNA"/>
</dbReference>
<dbReference type="EMBL" id="MT144648">
    <property type="protein sequence ID" value="QJH96366.1"/>
    <property type="molecule type" value="Genomic_DNA"/>
</dbReference>
<organism evidence="1">
    <name type="scientific">viral metagenome</name>
    <dbReference type="NCBI Taxonomy" id="1070528"/>
    <lineage>
        <taxon>unclassified sequences</taxon>
        <taxon>metagenomes</taxon>
        <taxon>organismal metagenomes</taxon>
    </lineage>
</organism>
<sequence length="143" mass="15020">MREQSNSLKIVSAVAPGAYTADVAPVTIDRQGFSSVTFAVHVGAGGITFNGTNKIEFVLEESYDGEDWTDVLAKDVVGLDLTDDDGIVLALKTAHANPTVTKFGYIGDARYVRLTTDFSGTHGTATPLSAVAIFGRPAQAPVT</sequence>
<dbReference type="AlphaFoldDB" id="A0A6H1ZV62"/>
<gene>
    <name evidence="1" type="ORF">TM448A02145_0009</name>
    <name evidence="2" type="ORF">TM448B00709_0024</name>
</gene>
<evidence type="ECO:0000313" key="2">
    <source>
        <dbReference type="EMBL" id="QJH96366.1"/>
    </source>
</evidence>
<accession>A0A6H1ZV62</accession>
<reference evidence="1" key="1">
    <citation type="submission" date="2020-03" db="EMBL/GenBank/DDBJ databases">
        <title>The deep terrestrial virosphere.</title>
        <authorList>
            <person name="Holmfeldt K."/>
            <person name="Nilsson E."/>
            <person name="Simone D."/>
            <person name="Lopez-Fernandez M."/>
            <person name="Wu X."/>
            <person name="de Brujin I."/>
            <person name="Lundin D."/>
            <person name="Andersson A."/>
            <person name="Bertilsson S."/>
            <person name="Dopson M."/>
        </authorList>
    </citation>
    <scope>NUCLEOTIDE SEQUENCE</scope>
    <source>
        <strain evidence="1">TM448A02145</strain>
        <strain evidence="2">TM448B00709</strain>
    </source>
</reference>
<protein>
    <submittedName>
        <fullName evidence="1">Uncharacterized protein</fullName>
    </submittedName>
</protein>
<proteinExistence type="predicted"/>
<evidence type="ECO:0000313" key="1">
    <source>
        <dbReference type="EMBL" id="QJA51464.1"/>
    </source>
</evidence>